<dbReference type="EMBL" id="RKLO01000002">
    <property type="protein sequence ID" value="RVW04227.1"/>
    <property type="molecule type" value="Genomic_DNA"/>
</dbReference>
<protein>
    <submittedName>
        <fullName evidence="2">Uncharacterized protein</fullName>
    </submittedName>
</protein>
<dbReference type="AlphaFoldDB" id="A0A3S3E293"/>
<evidence type="ECO:0000313" key="3">
    <source>
        <dbReference type="Proteomes" id="UP000283479"/>
    </source>
</evidence>
<name>A0A3S3E293_9NOCA</name>
<evidence type="ECO:0000256" key="1">
    <source>
        <dbReference type="SAM" id="MobiDB-lite"/>
    </source>
</evidence>
<organism evidence="2 3">
    <name type="scientific">Rhodococcus xishaensis</name>
    <dbReference type="NCBI Taxonomy" id="2487364"/>
    <lineage>
        <taxon>Bacteria</taxon>
        <taxon>Bacillati</taxon>
        <taxon>Actinomycetota</taxon>
        <taxon>Actinomycetes</taxon>
        <taxon>Mycobacteriales</taxon>
        <taxon>Nocardiaceae</taxon>
        <taxon>Rhodococcus</taxon>
    </lineage>
</organism>
<gene>
    <name evidence="2" type="ORF">EGT50_07150</name>
</gene>
<feature type="region of interest" description="Disordered" evidence="1">
    <location>
        <begin position="1"/>
        <end position="21"/>
    </location>
</feature>
<sequence>MPGTDEDERTAPPSGSAREFRVDRRCEPAIESRIRPREESMNASTLRWHLDEVDARVESATLPAASSALSEQAFMDITEYPCAAP</sequence>
<proteinExistence type="predicted"/>
<reference evidence="2 3" key="1">
    <citation type="submission" date="2018-11" db="EMBL/GenBank/DDBJ databases">
        <title>Rhodococcus spongicola sp. nov. and Rhodococcus xishaensis sp. nov. from marine sponges.</title>
        <authorList>
            <person name="Li L."/>
            <person name="Lin H.W."/>
        </authorList>
    </citation>
    <scope>NUCLEOTIDE SEQUENCE [LARGE SCALE GENOMIC DNA]</scope>
    <source>
        <strain evidence="2 3">LHW51113</strain>
    </source>
</reference>
<comment type="caution">
    <text evidence="2">The sequence shown here is derived from an EMBL/GenBank/DDBJ whole genome shotgun (WGS) entry which is preliminary data.</text>
</comment>
<dbReference type="Proteomes" id="UP000283479">
    <property type="component" value="Unassembled WGS sequence"/>
</dbReference>
<evidence type="ECO:0000313" key="2">
    <source>
        <dbReference type="EMBL" id="RVW04227.1"/>
    </source>
</evidence>
<accession>A0A3S3E293</accession>
<keyword evidence="3" id="KW-1185">Reference proteome</keyword>